<dbReference type="EMBL" id="CAFBPE010000115">
    <property type="protein sequence ID" value="CAB5014644.1"/>
    <property type="molecule type" value="Genomic_DNA"/>
</dbReference>
<protein>
    <submittedName>
        <fullName evidence="1">Unannotated protein</fullName>
    </submittedName>
</protein>
<proteinExistence type="predicted"/>
<sequence>MPDISEKFVVVTVTKHETRVWATGISKGSIPEKIFAPAGQFKHHFRTDPVEQRRGDGPGVPAYFDEIVKSISGASEILLIGHGNGKASSMLQFIQHLERKHPALAKKVVDALDTNLDSLTEPQILAMARDWFAAHPR</sequence>
<reference evidence="1" key="1">
    <citation type="submission" date="2020-05" db="EMBL/GenBank/DDBJ databases">
        <authorList>
            <person name="Chiriac C."/>
            <person name="Salcher M."/>
            <person name="Ghai R."/>
            <person name="Kavagutti S V."/>
        </authorList>
    </citation>
    <scope>NUCLEOTIDE SEQUENCE</scope>
</reference>
<accession>A0A6J7QKS5</accession>
<name>A0A6J7QKS5_9ZZZZ</name>
<gene>
    <name evidence="1" type="ORF">UFOPK4065_01108</name>
</gene>
<evidence type="ECO:0000313" key="1">
    <source>
        <dbReference type="EMBL" id="CAB5014644.1"/>
    </source>
</evidence>
<dbReference type="AlphaFoldDB" id="A0A6J7QKS5"/>
<organism evidence="1">
    <name type="scientific">freshwater metagenome</name>
    <dbReference type="NCBI Taxonomy" id="449393"/>
    <lineage>
        <taxon>unclassified sequences</taxon>
        <taxon>metagenomes</taxon>
        <taxon>ecological metagenomes</taxon>
    </lineage>
</organism>